<dbReference type="GO" id="GO:0016020">
    <property type="term" value="C:membrane"/>
    <property type="evidence" value="ECO:0007669"/>
    <property type="project" value="UniProtKB-SubCell"/>
</dbReference>
<dbReference type="OrthoDB" id="196103at2759"/>
<feature type="transmembrane region" description="Helical" evidence="9">
    <location>
        <begin position="176"/>
        <end position="197"/>
    </location>
</feature>
<accession>A0A7I8W4V5</accession>
<feature type="transmembrane region" description="Helical" evidence="9">
    <location>
        <begin position="304"/>
        <end position="323"/>
    </location>
</feature>
<evidence type="ECO:0000256" key="9">
    <source>
        <dbReference type="SAM" id="Phobius"/>
    </source>
</evidence>
<dbReference type="InterPro" id="IPR036259">
    <property type="entry name" value="MFS_trans_sf"/>
</dbReference>
<gene>
    <name evidence="10" type="ORF">DGYR_LOCUS11193</name>
</gene>
<proteinExistence type="inferred from homology"/>
<evidence type="ECO:0000256" key="5">
    <source>
        <dbReference type="ARBA" id="ARBA00023136"/>
    </source>
</evidence>
<keyword evidence="11" id="KW-1185">Reference proteome</keyword>
<organism evidence="10 11">
    <name type="scientific">Dimorphilus gyrociliatus</name>
    <dbReference type="NCBI Taxonomy" id="2664684"/>
    <lineage>
        <taxon>Eukaryota</taxon>
        <taxon>Metazoa</taxon>
        <taxon>Spiralia</taxon>
        <taxon>Lophotrochozoa</taxon>
        <taxon>Annelida</taxon>
        <taxon>Polychaeta</taxon>
        <taxon>Polychaeta incertae sedis</taxon>
        <taxon>Dinophilidae</taxon>
        <taxon>Dimorphilus</taxon>
    </lineage>
</organism>
<dbReference type="EMBL" id="CAJFCJ010000019">
    <property type="protein sequence ID" value="CAD5123518.1"/>
    <property type="molecule type" value="Genomic_DNA"/>
</dbReference>
<evidence type="ECO:0000256" key="2">
    <source>
        <dbReference type="ARBA" id="ARBA00009172"/>
    </source>
</evidence>
<feature type="transmembrane region" description="Helical" evidence="9">
    <location>
        <begin position="72"/>
        <end position="93"/>
    </location>
</feature>
<dbReference type="PANTHER" id="PTHR23294:SF0">
    <property type="entry name" value="UNC93-LIKE PROTEIN MFSD11"/>
    <property type="match status" value="1"/>
</dbReference>
<feature type="transmembrane region" description="Helical" evidence="9">
    <location>
        <begin position="270"/>
        <end position="292"/>
    </location>
</feature>
<sequence>MNWKLLNIILVGFAFMLLFTAFQTSSMVQESVIEGAVRQSNGTFKGKGYTSLAVIYAVFATFNWAAPSIVALLGPTVSMLSGGITYALFIATFLKPMTWAFYTGSVLVGIGAAIIWTGQGNFQTINSDDSTVGRNGGIFWALMQCSLLFGNLYVYFQFRGKTTISGSDRVKLYGVLTATALVGLGLMVVIIVLNVILKRRRAESFEDSESETPATPIQAFLNSIKLLKTKQMLLLCVSFAYTGFELTFFSGVYGTAVGHNQHFGSDGKSLIGLCGIFIGVGEIFGGGIFGILGSTTRKYGRDPIILFGYICHMVTFFLIFLNQPFNSPITDTSDPTYIKPNKILAVACAFLLGLGDSSFNTQIYSILGSLYSEQSAPAFALFKFFQSATAAAAFFYSNVLELHWQLLILVVTGTCGTISFFIVEQKRDSRGCYQLIREDDDEPEVIRPSIEA</sequence>
<dbReference type="CDD" id="cd17407">
    <property type="entry name" value="MFS_MFSD11"/>
    <property type="match status" value="1"/>
</dbReference>
<dbReference type="AlphaFoldDB" id="A0A7I8W4V5"/>
<keyword evidence="5 9" id="KW-0472">Membrane</keyword>
<feature type="transmembrane region" description="Helical" evidence="9">
    <location>
        <begin position="232"/>
        <end position="250"/>
    </location>
</feature>
<keyword evidence="4 9" id="KW-1133">Transmembrane helix</keyword>
<keyword evidence="3 9" id="KW-0812">Transmembrane</keyword>
<evidence type="ECO:0000256" key="6">
    <source>
        <dbReference type="ARBA" id="ARBA00023180"/>
    </source>
</evidence>
<dbReference type="InterPro" id="IPR051617">
    <property type="entry name" value="UNC-93-like_regulator"/>
</dbReference>
<comment type="subcellular location">
    <subcellularLocation>
        <location evidence="1">Membrane</location>
        <topology evidence="1">Multi-pass membrane protein</topology>
    </subcellularLocation>
</comment>
<evidence type="ECO:0000256" key="3">
    <source>
        <dbReference type="ARBA" id="ARBA00022692"/>
    </source>
</evidence>
<feature type="transmembrane region" description="Helical" evidence="9">
    <location>
        <begin position="402"/>
        <end position="423"/>
    </location>
</feature>
<feature type="transmembrane region" description="Helical" evidence="9">
    <location>
        <begin position="99"/>
        <end position="117"/>
    </location>
</feature>
<name>A0A7I8W4V5_9ANNE</name>
<evidence type="ECO:0000256" key="8">
    <source>
        <dbReference type="ARBA" id="ARBA00041910"/>
    </source>
</evidence>
<feature type="transmembrane region" description="Helical" evidence="9">
    <location>
        <begin position="138"/>
        <end position="156"/>
    </location>
</feature>
<evidence type="ECO:0000313" key="10">
    <source>
        <dbReference type="EMBL" id="CAD5123518.1"/>
    </source>
</evidence>
<evidence type="ECO:0000313" key="11">
    <source>
        <dbReference type="Proteomes" id="UP000549394"/>
    </source>
</evidence>
<reference evidence="10 11" key="1">
    <citation type="submission" date="2020-08" db="EMBL/GenBank/DDBJ databases">
        <authorList>
            <person name="Hejnol A."/>
        </authorList>
    </citation>
    <scope>NUCLEOTIDE SEQUENCE [LARGE SCALE GENOMIC DNA]</scope>
</reference>
<dbReference type="InterPro" id="IPR010291">
    <property type="entry name" value="Ion_channel_UNC-93"/>
</dbReference>
<keyword evidence="6" id="KW-0325">Glycoprotein</keyword>
<feature type="transmembrane region" description="Helical" evidence="9">
    <location>
        <begin position="48"/>
        <end position="65"/>
    </location>
</feature>
<comment type="caution">
    <text evidence="10">The sequence shown here is derived from an EMBL/GenBank/DDBJ whole genome shotgun (WGS) entry which is preliminary data.</text>
</comment>
<dbReference type="PANTHER" id="PTHR23294">
    <property type="entry name" value="ET TRANSLATION PRODUCT-RELATED"/>
    <property type="match status" value="1"/>
</dbReference>
<protein>
    <recommendedName>
        <fullName evidence="7">UNC93-like protein MFSD11</fullName>
    </recommendedName>
    <alternativeName>
        <fullName evidence="8">Major facilitator superfamily domain-containing protein 11</fullName>
    </alternativeName>
</protein>
<dbReference type="Gene3D" id="1.20.1250.20">
    <property type="entry name" value="MFS general substrate transporter like domains"/>
    <property type="match status" value="1"/>
</dbReference>
<evidence type="ECO:0000256" key="4">
    <source>
        <dbReference type="ARBA" id="ARBA00022989"/>
    </source>
</evidence>
<dbReference type="Pfam" id="PF05978">
    <property type="entry name" value="UNC-93"/>
    <property type="match status" value="1"/>
</dbReference>
<evidence type="ECO:0000256" key="7">
    <source>
        <dbReference type="ARBA" id="ARBA00040302"/>
    </source>
</evidence>
<dbReference type="Proteomes" id="UP000549394">
    <property type="component" value="Unassembled WGS sequence"/>
</dbReference>
<evidence type="ECO:0000256" key="1">
    <source>
        <dbReference type="ARBA" id="ARBA00004141"/>
    </source>
</evidence>
<comment type="similarity">
    <text evidence="2">Belongs to the unc-93 family.</text>
</comment>
<dbReference type="SUPFAM" id="SSF103473">
    <property type="entry name" value="MFS general substrate transporter"/>
    <property type="match status" value="1"/>
</dbReference>